<dbReference type="InterPro" id="IPR000551">
    <property type="entry name" value="MerR-type_HTH_dom"/>
</dbReference>
<evidence type="ECO:0000256" key="2">
    <source>
        <dbReference type="ARBA" id="ARBA00023125"/>
    </source>
</evidence>
<dbReference type="CDD" id="cd00592">
    <property type="entry name" value="HTH_MerR-like"/>
    <property type="match status" value="1"/>
</dbReference>
<name>A0ABR8N3H1_9BACL</name>
<accession>A0ABR8N3H1</accession>
<sequence length="251" mass="28928">MYRTKEIAALAGVHPNTVRIYEEWRYISSVPRGENGYRLYSDLHLFQLSIARIAFRCEIVQGRIRAKARAIIEASGKEEFNQALELAQDYLSHLEIQYARALEAIELSELWMSEEHSIFNETYTQTYTRSEVAQILDLTPEAIRNWERNGLLTVPRLPNGSRSYTENEIRQLKIIRTLRAAHYSISAILRLMNKAATMRGTTAIIKKVLETPEDHEDIGSVTDRLTYSLEQAIESAKEIVELLEEKLRSNV</sequence>
<reference evidence="5 6" key="1">
    <citation type="submission" date="2020-09" db="EMBL/GenBank/DDBJ databases">
        <title>Paenibacillus sp. strain PR3 16S rRNA gene Genome sequencing and assembly.</title>
        <authorList>
            <person name="Kim J."/>
        </authorList>
    </citation>
    <scope>NUCLEOTIDE SEQUENCE [LARGE SCALE GENOMIC DNA]</scope>
    <source>
        <strain evidence="5 6">PR3</strain>
    </source>
</reference>
<dbReference type="Gene3D" id="1.10.1660.10">
    <property type="match status" value="2"/>
</dbReference>
<dbReference type="Pfam" id="PF00376">
    <property type="entry name" value="MerR"/>
    <property type="match status" value="1"/>
</dbReference>
<dbReference type="PROSITE" id="PS00552">
    <property type="entry name" value="HTH_MERR_1"/>
    <property type="match status" value="1"/>
</dbReference>
<keyword evidence="6" id="KW-1185">Reference proteome</keyword>
<dbReference type="Pfam" id="PF13411">
    <property type="entry name" value="MerR_1"/>
    <property type="match status" value="1"/>
</dbReference>
<evidence type="ECO:0000259" key="4">
    <source>
        <dbReference type="PROSITE" id="PS50937"/>
    </source>
</evidence>
<protein>
    <submittedName>
        <fullName evidence="5">MerR family transcriptional regulator</fullName>
    </submittedName>
</protein>
<gene>
    <name evidence="5" type="ORF">H8B09_28675</name>
</gene>
<dbReference type="Proteomes" id="UP000609346">
    <property type="component" value="Unassembled WGS sequence"/>
</dbReference>
<dbReference type="PANTHER" id="PTHR30204:SF94">
    <property type="entry name" value="HEAVY METAL-DEPENDENT TRANSCRIPTIONAL REGULATOR HI_0293-RELATED"/>
    <property type="match status" value="1"/>
</dbReference>
<feature type="domain" description="HTH merR-type" evidence="4">
    <location>
        <begin position="126"/>
        <end position="194"/>
    </location>
</feature>
<keyword evidence="2" id="KW-0238">DNA-binding</keyword>
<organism evidence="5 6">
    <name type="scientific">Paenibacillus terricola</name>
    <dbReference type="NCBI Taxonomy" id="2763503"/>
    <lineage>
        <taxon>Bacteria</taxon>
        <taxon>Bacillati</taxon>
        <taxon>Bacillota</taxon>
        <taxon>Bacilli</taxon>
        <taxon>Bacillales</taxon>
        <taxon>Paenibacillaceae</taxon>
        <taxon>Paenibacillus</taxon>
    </lineage>
</organism>
<keyword evidence="3" id="KW-0804">Transcription</keyword>
<evidence type="ECO:0000313" key="6">
    <source>
        <dbReference type="Proteomes" id="UP000609346"/>
    </source>
</evidence>
<dbReference type="RefSeq" id="WP_191207024.1">
    <property type="nucleotide sequence ID" value="NZ_JACXZA010000011.1"/>
</dbReference>
<proteinExistence type="predicted"/>
<dbReference type="InterPro" id="IPR009061">
    <property type="entry name" value="DNA-bd_dom_put_sf"/>
</dbReference>
<evidence type="ECO:0000256" key="3">
    <source>
        <dbReference type="ARBA" id="ARBA00023163"/>
    </source>
</evidence>
<evidence type="ECO:0000256" key="1">
    <source>
        <dbReference type="ARBA" id="ARBA00023015"/>
    </source>
</evidence>
<dbReference type="InterPro" id="IPR047057">
    <property type="entry name" value="MerR_fam"/>
</dbReference>
<evidence type="ECO:0000313" key="5">
    <source>
        <dbReference type="EMBL" id="MBD3922718.1"/>
    </source>
</evidence>
<dbReference type="PANTHER" id="PTHR30204">
    <property type="entry name" value="REDOX-CYCLING DRUG-SENSING TRANSCRIPTIONAL ACTIVATOR SOXR"/>
    <property type="match status" value="1"/>
</dbReference>
<dbReference type="SMART" id="SM00422">
    <property type="entry name" value="HTH_MERR"/>
    <property type="match status" value="2"/>
</dbReference>
<dbReference type="EMBL" id="JACXZA010000011">
    <property type="protein sequence ID" value="MBD3922718.1"/>
    <property type="molecule type" value="Genomic_DNA"/>
</dbReference>
<dbReference type="PROSITE" id="PS50937">
    <property type="entry name" value="HTH_MERR_2"/>
    <property type="match status" value="2"/>
</dbReference>
<comment type="caution">
    <text evidence="5">The sequence shown here is derived from an EMBL/GenBank/DDBJ whole genome shotgun (WGS) entry which is preliminary data.</text>
</comment>
<dbReference type="SUPFAM" id="SSF46955">
    <property type="entry name" value="Putative DNA-binding domain"/>
    <property type="match status" value="2"/>
</dbReference>
<feature type="domain" description="HTH merR-type" evidence="4">
    <location>
        <begin position="1"/>
        <end position="58"/>
    </location>
</feature>
<keyword evidence="1" id="KW-0805">Transcription regulation</keyword>